<dbReference type="InterPro" id="IPR037962">
    <property type="entry name" value="Neuralized"/>
</dbReference>
<proteinExistence type="predicted"/>
<dbReference type="EMBL" id="CDMY01000193">
    <property type="protein sequence ID" value="CEL93826.1"/>
    <property type="molecule type" value="Genomic_DNA"/>
</dbReference>
<accession>A0A0G4EEK4</accession>
<dbReference type="PANTHER" id="PTHR12429">
    <property type="entry name" value="NEURALIZED"/>
    <property type="match status" value="1"/>
</dbReference>
<dbReference type="Pfam" id="PF07177">
    <property type="entry name" value="Neuralized"/>
    <property type="match status" value="1"/>
</dbReference>
<evidence type="ECO:0000313" key="3">
    <source>
        <dbReference type="EMBL" id="CEL93826.1"/>
    </source>
</evidence>
<organism evidence="3 4">
    <name type="scientific">Vitrella brassicaformis (strain CCMP3155)</name>
    <dbReference type="NCBI Taxonomy" id="1169540"/>
    <lineage>
        <taxon>Eukaryota</taxon>
        <taxon>Sar</taxon>
        <taxon>Alveolata</taxon>
        <taxon>Colpodellida</taxon>
        <taxon>Vitrellaceae</taxon>
        <taxon>Vitrella</taxon>
    </lineage>
</organism>
<keyword evidence="1" id="KW-0732">Signal</keyword>
<dbReference type="Gene3D" id="2.60.120.920">
    <property type="match status" value="1"/>
</dbReference>
<reference evidence="3 4" key="1">
    <citation type="submission" date="2014-11" db="EMBL/GenBank/DDBJ databases">
        <authorList>
            <person name="Zhu J."/>
            <person name="Qi W."/>
            <person name="Song R."/>
        </authorList>
    </citation>
    <scope>NUCLEOTIDE SEQUENCE [LARGE SCALE GENOMIC DNA]</scope>
</reference>
<evidence type="ECO:0000313" key="4">
    <source>
        <dbReference type="Proteomes" id="UP000041254"/>
    </source>
</evidence>
<name>A0A0G4EEK4_VITBC</name>
<feature type="chain" id="PRO_5005187493" description="NHR domain-containing protein" evidence="1">
    <location>
        <begin position="24"/>
        <end position="219"/>
    </location>
</feature>
<dbReference type="InterPro" id="IPR043136">
    <property type="entry name" value="B30.2/SPRY_sf"/>
</dbReference>
<dbReference type="AlphaFoldDB" id="A0A0G4EEK4"/>
<dbReference type="InterPro" id="IPR006573">
    <property type="entry name" value="NHR_dom"/>
</dbReference>
<dbReference type="InParanoid" id="A0A0G4EEK4"/>
<evidence type="ECO:0000259" key="2">
    <source>
        <dbReference type="PROSITE" id="PS51065"/>
    </source>
</evidence>
<dbReference type="PROSITE" id="PS51065">
    <property type="entry name" value="NHR"/>
    <property type="match status" value="1"/>
</dbReference>
<keyword evidence="4" id="KW-1185">Reference proteome</keyword>
<dbReference type="VEuPathDB" id="CryptoDB:Vbra_20237"/>
<feature type="domain" description="NHR" evidence="2">
    <location>
        <begin position="25"/>
        <end position="198"/>
    </location>
</feature>
<protein>
    <recommendedName>
        <fullName evidence="2">NHR domain-containing protein</fullName>
    </recommendedName>
</protein>
<gene>
    <name evidence="3" type="ORF">Vbra_20237</name>
</gene>
<dbReference type="Proteomes" id="UP000041254">
    <property type="component" value="Unassembled WGS sequence"/>
</dbReference>
<dbReference type="PANTHER" id="PTHR12429:SF8">
    <property type="entry name" value="NEURALIZED-LIKE PROTEIN 2"/>
    <property type="match status" value="1"/>
</dbReference>
<feature type="signal peptide" evidence="1">
    <location>
        <begin position="1"/>
        <end position="23"/>
    </location>
</feature>
<evidence type="ECO:0000256" key="1">
    <source>
        <dbReference type="SAM" id="SignalP"/>
    </source>
</evidence>
<sequence>MRSRDLPLVPALLIASFHLSVCAASLSFHCTKHHEEVRLSNDCLTASLLSNGTGGVVISSSPVPLSPHVGLYFQLTVDEVGDHLGSGLAIGLTTTDPATLSSVPHFAIDVADSWFAGYTGTARLDSTWDDSFKFYSNRLEAGDTVALLLSVQRYFMVFHNGRLKDWRFVRNVVRTLELPMFALVDVRGDTRVVTLARDAHPPDEVIRAARKVAREHDEL</sequence>